<dbReference type="Pfam" id="PF00496">
    <property type="entry name" value="SBP_bac_5"/>
    <property type="match status" value="1"/>
</dbReference>
<feature type="region of interest" description="Disordered" evidence="1">
    <location>
        <begin position="59"/>
        <end position="83"/>
    </location>
</feature>
<evidence type="ECO:0000313" key="5">
    <source>
        <dbReference type="Proteomes" id="UP000194218"/>
    </source>
</evidence>
<sequence>MSMRTLRKGRAAGVSLAVAGTLLLGACSGGGGGGGDEEEGGQESAAPEELTAISFGDEAASTGPAEPVPDAQPGGTVHVFEDVPPDHLDPAQIYVSHEQNIARLIHRGLTAVQLDNDGDYTVVGDLATDSGQVSDGGRTWTYTLKEDIRFADGSPITSADVRHTFERQFAPFITQGPTYIQQWLAGTGGSDYRDLLPEGPYEGDHLPDSVLETPDERTVVFHFDQPQNDLPYALSIAGYAVVSEEHDTREAYDQEPMTSGPYRIAEHRPGRSMTLARNEHWVPETDPTRNAYPDAFEISFGHTQEDSTARLMADNGENRYGITFSNGLDAGNGPTVMEDPRYRERLVDGYQSYVWSLAINTDTVTDVRVRQAIAHALPLNGVLNAYGGSIGGQYAASHISPLLPGHQPDWDPFGKLAAPQGDVERARELLEEADAVGFELSYVHHTAAEDQQAAVAVADALESAGFEVNRSEVPPETYYDTIGVVDGGYDIYRSSWGHDWLSAGTVIPPLFDGRQIQDGASNYSHLDDEYVNTEIDRIRGIQDAAEAAAAWVELSRHIEQELVPSVPGFAYRQTIMHGSLIGGAVFNDDFGTVDMRRIYVIQDAD</sequence>
<feature type="domain" description="Solute-binding protein family 5" evidence="3">
    <location>
        <begin position="121"/>
        <end position="515"/>
    </location>
</feature>
<dbReference type="GO" id="GO:0042597">
    <property type="term" value="C:periplasmic space"/>
    <property type="evidence" value="ECO:0007669"/>
    <property type="project" value="UniProtKB-ARBA"/>
</dbReference>
<dbReference type="PROSITE" id="PS51257">
    <property type="entry name" value="PROKAR_LIPOPROTEIN"/>
    <property type="match status" value="1"/>
</dbReference>
<dbReference type="GO" id="GO:1904680">
    <property type="term" value="F:peptide transmembrane transporter activity"/>
    <property type="evidence" value="ECO:0007669"/>
    <property type="project" value="TreeGrafter"/>
</dbReference>
<organism evidence="4 5">
    <name type="scientific">Streptomyces marincola</name>
    <dbReference type="NCBI Taxonomy" id="2878388"/>
    <lineage>
        <taxon>Bacteria</taxon>
        <taxon>Bacillati</taxon>
        <taxon>Actinomycetota</taxon>
        <taxon>Actinomycetes</taxon>
        <taxon>Kitasatosporales</taxon>
        <taxon>Streptomycetaceae</taxon>
        <taxon>Streptomyces</taxon>
    </lineage>
</organism>
<evidence type="ECO:0000313" key="4">
    <source>
        <dbReference type="EMBL" id="ARQ68769.1"/>
    </source>
</evidence>
<dbReference type="PANTHER" id="PTHR30290:SF83">
    <property type="entry name" value="ABC TRANSPORTER SUBSTRATE-BINDING PROTEIN"/>
    <property type="match status" value="1"/>
</dbReference>
<proteinExistence type="predicted"/>
<accession>A0A1W7CVS2</accession>
<reference evidence="4 5" key="1">
    <citation type="submission" date="2017-05" db="EMBL/GenBank/DDBJ databases">
        <title>Complete genome sequence of Streptomyces sp. SCSIO 03032 revealed the diverse biosynthetic pathways for its bioactive secondary metabolites.</title>
        <authorList>
            <person name="Ma L."/>
            <person name="Zhu Y."/>
            <person name="Zhang W."/>
            <person name="Zhang G."/>
            <person name="Tian X."/>
            <person name="Zhang S."/>
            <person name="Zhang C."/>
        </authorList>
    </citation>
    <scope>NUCLEOTIDE SEQUENCE [LARGE SCALE GENOMIC DNA]</scope>
    <source>
        <strain evidence="4 5">SCSIO 03032</strain>
    </source>
</reference>
<dbReference type="AlphaFoldDB" id="A0A1W7CVS2"/>
<dbReference type="InterPro" id="IPR000914">
    <property type="entry name" value="SBP_5_dom"/>
</dbReference>
<feature type="chain" id="PRO_5038487069" evidence="2">
    <location>
        <begin position="27"/>
        <end position="605"/>
    </location>
</feature>
<protein>
    <submittedName>
        <fullName evidence="4">ABC transporter</fullName>
    </submittedName>
</protein>
<dbReference type="InterPro" id="IPR039424">
    <property type="entry name" value="SBP_5"/>
</dbReference>
<dbReference type="EMBL" id="CP021121">
    <property type="protein sequence ID" value="ARQ68769.1"/>
    <property type="molecule type" value="Genomic_DNA"/>
</dbReference>
<keyword evidence="2" id="KW-0732">Signal</keyword>
<gene>
    <name evidence="4" type="ORF">CAG99_07780</name>
</gene>
<dbReference type="PIRSF" id="PIRSF002741">
    <property type="entry name" value="MppA"/>
    <property type="match status" value="1"/>
</dbReference>
<keyword evidence="5" id="KW-1185">Reference proteome</keyword>
<evidence type="ECO:0000256" key="1">
    <source>
        <dbReference type="SAM" id="MobiDB-lite"/>
    </source>
</evidence>
<evidence type="ECO:0000259" key="3">
    <source>
        <dbReference type="Pfam" id="PF00496"/>
    </source>
</evidence>
<dbReference type="OrthoDB" id="5240629at2"/>
<evidence type="ECO:0000256" key="2">
    <source>
        <dbReference type="SAM" id="SignalP"/>
    </source>
</evidence>
<feature type="signal peptide" evidence="2">
    <location>
        <begin position="1"/>
        <end position="26"/>
    </location>
</feature>
<name>A0A1W7CVS2_9ACTN</name>
<dbReference type="Gene3D" id="3.40.190.10">
    <property type="entry name" value="Periplasmic binding protein-like II"/>
    <property type="match status" value="1"/>
</dbReference>
<dbReference type="GO" id="GO:0015833">
    <property type="term" value="P:peptide transport"/>
    <property type="evidence" value="ECO:0007669"/>
    <property type="project" value="TreeGrafter"/>
</dbReference>
<dbReference type="GO" id="GO:0043190">
    <property type="term" value="C:ATP-binding cassette (ABC) transporter complex"/>
    <property type="evidence" value="ECO:0007669"/>
    <property type="project" value="InterPro"/>
</dbReference>
<dbReference type="Gene3D" id="3.10.105.10">
    <property type="entry name" value="Dipeptide-binding Protein, Domain 3"/>
    <property type="match status" value="1"/>
</dbReference>
<dbReference type="PANTHER" id="PTHR30290">
    <property type="entry name" value="PERIPLASMIC BINDING COMPONENT OF ABC TRANSPORTER"/>
    <property type="match status" value="1"/>
</dbReference>
<dbReference type="RefSeq" id="WP_086158273.1">
    <property type="nucleotide sequence ID" value="NZ_CP021121.1"/>
</dbReference>
<dbReference type="Proteomes" id="UP000194218">
    <property type="component" value="Chromosome"/>
</dbReference>
<dbReference type="CDD" id="cd08506">
    <property type="entry name" value="PBP2_clavulanate_OppA2"/>
    <property type="match status" value="1"/>
</dbReference>
<dbReference type="KEGG" id="smao:CAG99_07780"/>
<dbReference type="InterPro" id="IPR030678">
    <property type="entry name" value="Peptide/Ni-bd"/>
</dbReference>
<dbReference type="SUPFAM" id="SSF53850">
    <property type="entry name" value="Periplasmic binding protein-like II"/>
    <property type="match status" value="1"/>
</dbReference>